<keyword evidence="3 7" id="KW-0256">Endoplasmic reticulum</keyword>
<evidence type="ECO:0000256" key="2">
    <source>
        <dbReference type="ARBA" id="ARBA00022448"/>
    </source>
</evidence>
<dbReference type="EMBL" id="BNJQ01000015">
    <property type="protein sequence ID" value="GHP07001.1"/>
    <property type="molecule type" value="Genomic_DNA"/>
</dbReference>
<keyword evidence="5 7" id="KW-0333">Golgi apparatus</keyword>
<evidence type="ECO:0000313" key="9">
    <source>
        <dbReference type="Proteomes" id="UP000660262"/>
    </source>
</evidence>
<proteinExistence type="inferred from homology"/>
<evidence type="ECO:0000256" key="7">
    <source>
        <dbReference type="RuleBase" id="RU366065"/>
    </source>
</evidence>
<evidence type="ECO:0000256" key="1">
    <source>
        <dbReference type="ARBA" id="ARBA00004555"/>
    </source>
</evidence>
<keyword evidence="2 7" id="KW-0813">Transport</keyword>
<dbReference type="Pfam" id="PF04099">
    <property type="entry name" value="Sybindin"/>
    <property type="match status" value="1"/>
</dbReference>
<dbReference type="CDD" id="cd14856">
    <property type="entry name" value="TRAPPC4_synbindin"/>
    <property type="match status" value="1"/>
</dbReference>
<protein>
    <recommendedName>
        <fullName evidence="7">Trafficking protein particle complex subunit</fullName>
    </recommendedName>
</protein>
<dbReference type="SUPFAM" id="SSF64356">
    <property type="entry name" value="SNARE-like"/>
    <property type="match status" value="1"/>
</dbReference>
<dbReference type="InterPro" id="IPR011012">
    <property type="entry name" value="Longin-like_dom_sf"/>
</dbReference>
<sequence>MSASLVSVLSLYVINKSGGLIYNRDFVQRAAGRIDVSDAMRLGSIWFSLHAIAAQLSPTPNAKTLKSLHADTFHLHCLHVPSGTTFFIITNVPAPNQAQQHAQRAADVLQAVYAAYAKYVLRNPFYETEMPIRCELFDAALSALLSR</sequence>
<comment type="subunit">
    <text evidence="7">Part of the multisubunit transport protein particle (TRAPP) complex.</text>
</comment>
<keyword evidence="4 7" id="KW-0931">ER-Golgi transport</keyword>
<dbReference type="PANTHER" id="PTHR23249:SF15">
    <property type="entry name" value="TRAFFICKING PROTEIN PARTICLE COMPLEX SUBUNIT 4"/>
    <property type="match status" value="1"/>
</dbReference>
<dbReference type="OrthoDB" id="246406at2759"/>
<dbReference type="Proteomes" id="UP000660262">
    <property type="component" value="Unassembled WGS sequence"/>
</dbReference>
<comment type="similarity">
    <text evidence="6">Belongs to the TRAPP small subunits family. TRAPPC4 subfamily.</text>
</comment>
<dbReference type="SMART" id="SM01399">
    <property type="entry name" value="Sybindin"/>
    <property type="match status" value="1"/>
</dbReference>
<dbReference type="InterPro" id="IPR007233">
    <property type="entry name" value="TRAPPC"/>
</dbReference>
<organism evidence="8 9">
    <name type="scientific">Pycnococcus provasolii</name>
    <dbReference type="NCBI Taxonomy" id="41880"/>
    <lineage>
        <taxon>Eukaryota</taxon>
        <taxon>Viridiplantae</taxon>
        <taxon>Chlorophyta</taxon>
        <taxon>Pseudoscourfieldiophyceae</taxon>
        <taxon>Pseudoscourfieldiales</taxon>
        <taxon>Pycnococcaceae</taxon>
        <taxon>Pycnococcus</taxon>
    </lineage>
</organism>
<evidence type="ECO:0000256" key="6">
    <source>
        <dbReference type="ARBA" id="ARBA00038179"/>
    </source>
</evidence>
<dbReference type="PANTHER" id="PTHR23249">
    <property type="entry name" value="TRAFFICKING PROTEIN PARTICLE COMPLEX SUBUNIT"/>
    <property type="match status" value="1"/>
</dbReference>
<evidence type="ECO:0000256" key="3">
    <source>
        <dbReference type="ARBA" id="ARBA00022824"/>
    </source>
</evidence>
<comment type="caution">
    <text evidence="8">The sequence shown here is derived from an EMBL/GenBank/DDBJ whole genome shotgun (WGS) entry which is preliminary data.</text>
</comment>
<evidence type="ECO:0000256" key="5">
    <source>
        <dbReference type="ARBA" id="ARBA00023034"/>
    </source>
</evidence>
<name>A0A830HNA2_9CHLO</name>
<accession>A0A830HNA2</accession>
<dbReference type="GO" id="GO:0005783">
    <property type="term" value="C:endoplasmic reticulum"/>
    <property type="evidence" value="ECO:0007669"/>
    <property type="project" value="UniProtKB-SubCell"/>
</dbReference>
<reference evidence="8" key="1">
    <citation type="submission" date="2020-10" db="EMBL/GenBank/DDBJ databases">
        <title>Unveiling of a novel bifunctional photoreceptor, Dualchrome1, isolated from a cosmopolitan green alga.</title>
        <authorList>
            <person name="Suzuki S."/>
            <person name="Kawachi M."/>
        </authorList>
    </citation>
    <scope>NUCLEOTIDE SEQUENCE</scope>
    <source>
        <strain evidence="8">NIES 2893</strain>
    </source>
</reference>
<comment type="subcellular location">
    <subcellularLocation>
        <location evidence="7">Endoplasmic reticulum</location>
    </subcellularLocation>
    <subcellularLocation>
        <location evidence="7">Golgi apparatus</location>
        <location evidence="7">cis-Golgi network</location>
    </subcellularLocation>
    <subcellularLocation>
        <location evidence="1">Golgi apparatus</location>
    </subcellularLocation>
</comment>
<evidence type="ECO:0000313" key="8">
    <source>
        <dbReference type="EMBL" id="GHP07001.1"/>
    </source>
</evidence>
<gene>
    <name evidence="8" type="ORF">PPROV_000574400</name>
</gene>
<dbReference type="Gene3D" id="3.30.450.70">
    <property type="match status" value="1"/>
</dbReference>
<dbReference type="GO" id="GO:0030008">
    <property type="term" value="C:TRAPP complex"/>
    <property type="evidence" value="ECO:0007669"/>
    <property type="project" value="UniProtKB-UniRule"/>
</dbReference>
<evidence type="ECO:0000256" key="4">
    <source>
        <dbReference type="ARBA" id="ARBA00022892"/>
    </source>
</evidence>
<dbReference type="GO" id="GO:0006888">
    <property type="term" value="P:endoplasmic reticulum to Golgi vesicle-mediated transport"/>
    <property type="evidence" value="ECO:0007669"/>
    <property type="project" value="UniProtKB-UniRule"/>
</dbReference>
<keyword evidence="9" id="KW-1185">Reference proteome</keyword>
<dbReference type="GO" id="GO:0005794">
    <property type="term" value="C:Golgi apparatus"/>
    <property type="evidence" value="ECO:0007669"/>
    <property type="project" value="UniProtKB-SubCell"/>
</dbReference>
<dbReference type="AlphaFoldDB" id="A0A830HNA2"/>